<keyword evidence="2" id="KW-1185">Reference proteome</keyword>
<gene>
    <name evidence="1" type="ORF">C497_06514</name>
</gene>
<sequence>MNVAIHGLCEYLDHMYRRLLDALHEMHEIVAKLDLAVANLPKFINRIYV</sequence>
<evidence type="ECO:0000313" key="2">
    <source>
        <dbReference type="Proteomes" id="UP000011645"/>
    </source>
</evidence>
<accession>L9VNT6</accession>
<proteinExistence type="predicted"/>
<evidence type="ECO:0000313" key="1">
    <source>
        <dbReference type="EMBL" id="ELY38814.1"/>
    </source>
</evidence>
<name>L9VNT6_HALJB</name>
<protein>
    <submittedName>
        <fullName evidence="1">Transposase IS4 family protein</fullName>
    </submittedName>
</protein>
<organism evidence="1 2">
    <name type="scientific">Halalkalicoccus jeotgali (strain DSM 18796 / CECT 7217 / JCM 14584 / KCTC 4019 / B3)</name>
    <dbReference type="NCBI Taxonomy" id="795797"/>
    <lineage>
        <taxon>Archaea</taxon>
        <taxon>Methanobacteriati</taxon>
        <taxon>Methanobacteriota</taxon>
        <taxon>Stenosarchaea group</taxon>
        <taxon>Halobacteria</taxon>
        <taxon>Halobacteriales</taxon>
        <taxon>Halococcaceae</taxon>
        <taxon>Halalkalicoccus</taxon>
    </lineage>
</organism>
<reference evidence="1 2" key="1">
    <citation type="journal article" date="2014" name="PLoS Genet.">
        <title>Phylogenetically driven sequencing of extremely halophilic archaea reveals strategies for static and dynamic osmo-response.</title>
        <authorList>
            <person name="Becker E.A."/>
            <person name="Seitzer P.M."/>
            <person name="Tritt A."/>
            <person name="Larsen D."/>
            <person name="Krusor M."/>
            <person name="Yao A.I."/>
            <person name="Wu D."/>
            <person name="Madern D."/>
            <person name="Eisen J.A."/>
            <person name="Darling A.E."/>
            <person name="Facciotti M.T."/>
        </authorList>
    </citation>
    <scope>NUCLEOTIDE SEQUENCE [LARGE SCALE GENOMIC DNA]</scope>
    <source>
        <strain evidence="2">DSM 18796 / CECT 7217 / JCM 14584 / KCTC 4019 / B3</strain>
    </source>
</reference>
<comment type="caution">
    <text evidence="1">The sequence shown here is derived from an EMBL/GenBank/DDBJ whole genome shotgun (WGS) entry which is preliminary data.</text>
</comment>
<dbReference type="AlphaFoldDB" id="L9VNT6"/>
<dbReference type="EMBL" id="AOHV01000019">
    <property type="protein sequence ID" value="ELY38814.1"/>
    <property type="molecule type" value="Genomic_DNA"/>
</dbReference>
<dbReference type="Proteomes" id="UP000011645">
    <property type="component" value="Unassembled WGS sequence"/>
</dbReference>